<proteinExistence type="predicted"/>
<keyword evidence="8" id="KW-1185">Reference proteome</keyword>
<dbReference type="Proteomes" id="UP001623041">
    <property type="component" value="Unassembled WGS sequence"/>
</dbReference>
<gene>
    <name evidence="7" type="primary">ctaG</name>
    <name evidence="7" type="ORF">ACJEBI_12465</name>
</gene>
<dbReference type="InterPro" id="IPR019108">
    <property type="entry name" value="Caa3_assmbl_CtaG-rel"/>
</dbReference>
<feature type="transmembrane region" description="Helical" evidence="6">
    <location>
        <begin position="123"/>
        <end position="142"/>
    </location>
</feature>
<evidence type="ECO:0000256" key="3">
    <source>
        <dbReference type="ARBA" id="ARBA00022692"/>
    </source>
</evidence>
<name>A0ABW8RIM9_9BACI</name>
<evidence type="ECO:0000256" key="5">
    <source>
        <dbReference type="ARBA" id="ARBA00023136"/>
    </source>
</evidence>
<feature type="transmembrane region" description="Helical" evidence="6">
    <location>
        <begin position="47"/>
        <end position="64"/>
    </location>
</feature>
<keyword evidence="5 6" id="KW-0472">Membrane</keyword>
<protein>
    <submittedName>
        <fullName evidence="7">Cytochrome c oxidase assembly factor CtaG</fullName>
    </submittedName>
</protein>
<evidence type="ECO:0000256" key="1">
    <source>
        <dbReference type="ARBA" id="ARBA00004651"/>
    </source>
</evidence>
<evidence type="ECO:0000313" key="7">
    <source>
        <dbReference type="EMBL" id="MFK9092294.1"/>
    </source>
</evidence>
<evidence type="ECO:0000256" key="2">
    <source>
        <dbReference type="ARBA" id="ARBA00022475"/>
    </source>
</evidence>
<keyword evidence="3 6" id="KW-0812">Transmembrane</keyword>
<dbReference type="InterPro" id="IPR014108">
    <property type="entry name" value="Caa3-assmbl_CtaG"/>
</dbReference>
<dbReference type="NCBIfam" id="TIGR02737">
    <property type="entry name" value="caa3_CtaG"/>
    <property type="match status" value="1"/>
</dbReference>
<accession>A0ABW8RIM9</accession>
<comment type="subcellular location">
    <subcellularLocation>
        <location evidence="1">Cell membrane</location>
        <topology evidence="1">Multi-pass membrane protein</topology>
    </subcellularLocation>
</comment>
<feature type="transmembrane region" description="Helical" evidence="6">
    <location>
        <begin position="76"/>
        <end position="102"/>
    </location>
</feature>
<keyword evidence="4 6" id="KW-1133">Transmembrane helix</keyword>
<sequence length="302" mass="34818">MLPLDIFGFQALWSPYFLLILLALTVVYFSITILFRSKFRDSEPLTGKQAALFLTAIILLYAIKGSPLDLMGHLMFYIHGITMVILVLLIPPLFILSIPQWLWRRILKVKWFNSLFKLFTKPVVAVLLFNGFFSFYHIPIVFDHVMQNRFYHGGYSIVLFVLAVFMWWSLISPLPEYQPLSGIKKVAYLFANSMLITPACALIIFSDSSLYATYHDPEVWGQVMSLCVGPSVFSNLNLSGPELFSSMSLVDDQRLGGVVMKIIQEIIYAVVLAQVFFEWYRKDQEESERERKNHILNPHLVE</sequence>
<feature type="transmembrane region" description="Helical" evidence="6">
    <location>
        <begin position="262"/>
        <end position="280"/>
    </location>
</feature>
<dbReference type="Pfam" id="PF09678">
    <property type="entry name" value="Caa3_CtaG"/>
    <property type="match status" value="1"/>
</dbReference>
<organism evidence="7 8">
    <name type="scientific">Bacillus salipaludis</name>
    <dbReference type="NCBI Taxonomy" id="2547811"/>
    <lineage>
        <taxon>Bacteria</taxon>
        <taxon>Bacillati</taxon>
        <taxon>Bacillota</taxon>
        <taxon>Bacilli</taxon>
        <taxon>Bacillales</taxon>
        <taxon>Bacillaceae</taxon>
        <taxon>Bacillus</taxon>
    </lineage>
</organism>
<evidence type="ECO:0000256" key="6">
    <source>
        <dbReference type="SAM" id="Phobius"/>
    </source>
</evidence>
<evidence type="ECO:0000313" key="8">
    <source>
        <dbReference type="Proteomes" id="UP001623041"/>
    </source>
</evidence>
<dbReference type="RefSeq" id="WP_406580896.1">
    <property type="nucleotide sequence ID" value="NZ_JBJHQH010000008.1"/>
</dbReference>
<feature type="transmembrane region" description="Helical" evidence="6">
    <location>
        <begin position="12"/>
        <end position="35"/>
    </location>
</feature>
<evidence type="ECO:0000256" key="4">
    <source>
        <dbReference type="ARBA" id="ARBA00022989"/>
    </source>
</evidence>
<comment type="caution">
    <text evidence="7">The sequence shown here is derived from an EMBL/GenBank/DDBJ whole genome shotgun (WGS) entry which is preliminary data.</text>
</comment>
<reference evidence="7 8" key="1">
    <citation type="submission" date="2024-11" db="EMBL/GenBank/DDBJ databases">
        <authorList>
            <person name="Lucas J.A."/>
        </authorList>
    </citation>
    <scope>NUCLEOTIDE SEQUENCE [LARGE SCALE GENOMIC DNA]</scope>
    <source>
        <strain evidence="7 8">Z 5.4</strain>
    </source>
</reference>
<keyword evidence="2" id="KW-1003">Cell membrane</keyword>
<dbReference type="EMBL" id="JBJHQH010000008">
    <property type="protein sequence ID" value="MFK9092294.1"/>
    <property type="molecule type" value="Genomic_DNA"/>
</dbReference>
<feature type="transmembrane region" description="Helical" evidence="6">
    <location>
        <begin position="154"/>
        <end position="174"/>
    </location>
</feature>
<feature type="transmembrane region" description="Helical" evidence="6">
    <location>
        <begin position="186"/>
        <end position="205"/>
    </location>
</feature>